<keyword evidence="1" id="KW-0472">Membrane</keyword>
<dbReference type="Proteomes" id="UP000237771">
    <property type="component" value="Unassembled WGS sequence"/>
</dbReference>
<proteinExistence type="predicted"/>
<evidence type="ECO:0000313" key="4">
    <source>
        <dbReference type="Proteomes" id="UP000184384"/>
    </source>
</evidence>
<dbReference type="EMBL" id="PVUB01000003">
    <property type="protein sequence ID" value="PRZ25130.1"/>
    <property type="molecule type" value="Genomic_DNA"/>
</dbReference>
<dbReference type="Proteomes" id="UP000184384">
    <property type="component" value="Unassembled WGS sequence"/>
</dbReference>
<keyword evidence="5" id="KW-1185">Reference proteome</keyword>
<dbReference type="STRING" id="280093.SAMN05443373_104213"/>
<dbReference type="OrthoDB" id="1247025at2"/>
<gene>
    <name evidence="2" type="ORF">BC624_103213</name>
    <name evidence="3" type="ORF">SAMN05443373_104213</name>
</gene>
<name>A0A1M5MYM4_9FLAO</name>
<evidence type="ECO:0000256" key="1">
    <source>
        <dbReference type="SAM" id="Phobius"/>
    </source>
</evidence>
<keyword evidence="1" id="KW-0812">Transmembrane</keyword>
<organism evidence="3 4">
    <name type="scientific">Flavobacterium granuli</name>
    <dbReference type="NCBI Taxonomy" id="280093"/>
    <lineage>
        <taxon>Bacteria</taxon>
        <taxon>Pseudomonadati</taxon>
        <taxon>Bacteroidota</taxon>
        <taxon>Flavobacteriia</taxon>
        <taxon>Flavobacteriales</taxon>
        <taxon>Flavobacteriaceae</taxon>
        <taxon>Flavobacterium</taxon>
    </lineage>
</organism>
<keyword evidence="1" id="KW-1133">Transmembrane helix</keyword>
<accession>A0A1M5MYM4</accession>
<reference evidence="3" key="2">
    <citation type="submission" date="2016-11" db="EMBL/GenBank/DDBJ databases">
        <authorList>
            <person name="Jaros S."/>
            <person name="Januszkiewicz K."/>
            <person name="Wedrychowicz H."/>
        </authorList>
    </citation>
    <scope>NUCLEOTIDE SEQUENCE [LARGE SCALE GENOMIC DNA]</scope>
    <source>
        <strain evidence="3">DSM 19729</strain>
    </source>
</reference>
<reference evidence="2 5" key="3">
    <citation type="submission" date="2018-03" db="EMBL/GenBank/DDBJ databases">
        <title>Genomic Encyclopedia of Archaeal and Bacterial Type Strains, Phase II (KMG-II): from individual species to whole genera.</title>
        <authorList>
            <person name="Goeker M."/>
        </authorList>
    </citation>
    <scope>NUCLEOTIDE SEQUENCE [LARGE SCALE GENOMIC DNA]</scope>
    <source>
        <strain evidence="2 5">DSM 17797</strain>
    </source>
</reference>
<feature type="transmembrane region" description="Helical" evidence="1">
    <location>
        <begin position="45"/>
        <end position="63"/>
    </location>
</feature>
<protein>
    <submittedName>
        <fullName evidence="3">Uncharacterized protein</fullName>
    </submittedName>
</protein>
<reference evidence="4" key="1">
    <citation type="submission" date="2016-11" db="EMBL/GenBank/DDBJ databases">
        <authorList>
            <person name="Varghese N."/>
            <person name="Submissions S."/>
        </authorList>
    </citation>
    <scope>NUCLEOTIDE SEQUENCE [LARGE SCALE GENOMIC DNA]</scope>
    <source>
        <strain evidence="4">DSM 19729</strain>
    </source>
</reference>
<evidence type="ECO:0000313" key="3">
    <source>
        <dbReference type="EMBL" id="SHG82408.1"/>
    </source>
</evidence>
<dbReference type="EMBL" id="FQWO01000004">
    <property type="protein sequence ID" value="SHG82408.1"/>
    <property type="molecule type" value="Genomic_DNA"/>
</dbReference>
<dbReference type="RefSeq" id="WP_072942560.1">
    <property type="nucleotide sequence ID" value="NZ_FQWO01000004.1"/>
</dbReference>
<evidence type="ECO:0000313" key="2">
    <source>
        <dbReference type="EMBL" id="PRZ25130.1"/>
    </source>
</evidence>
<evidence type="ECO:0000313" key="5">
    <source>
        <dbReference type="Proteomes" id="UP000237771"/>
    </source>
</evidence>
<sequence>MEPNKMENQFREQLNEREIQPSDIAWDRLDAMLSIAEKKKRKIPWIYIAASVLGFLLIGTAYFNGFENLIVDKNTPAVVEEKGSVNNFIDSEAANAGGAASLIQNNIIKKSKVVAANNNLKKNLRKFHNVMNEELTSNQLKNSNTIASSSENKNYQSISKNKYVSGEKLLAEVSNTQFEPKVTDITIEKTRKGISIDPNSLLSNAETELNQSFRESALDRLSKNFNAVKTVLVNRNYEE</sequence>
<dbReference type="AlphaFoldDB" id="A0A1M5MYM4"/>